<name>A0A1H4C4H8_9BACT</name>
<dbReference type="Proteomes" id="UP000199409">
    <property type="component" value="Unassembled WGS sequence"/>
</dbReference>
<dbReference type="STRING" id="37625.SAMN05660420_02425"/>
<accession>A0A1H4C4H8</accession>
<dbReference type="PANTHER" id="PTHR34138:SF1">
    <property type="entry name" value="CELL SHAPE-DETERMINING PROTEIN MREC"/>
    <property type="match status" value="1"/>
</dbReference>
<evidence type="ECO:0000313" key="8">
    <source>
        <dbReference type="EMBL" id="SEA55250.1"/>
    </source>
</evidence>
<protein>
    <recommendedName>
        <fullName evidence="2 5">Cell shape-determining protein MreC</fullName>
    </recommendedName>
    <alternativeName>
        <fullName evidence="4 5">Cell shape protein MreC</fullName>
    </alternativeName>
</protein>
<keyword evidence="3 5" id="KW-0133">Cell shape</keyword>
<dbReference type="Gene3D" id="2.40.10.340">
    <property type="entry name" value="Rod shape-determining protein MreC, domain 1"/>
    <property type="match status" value="1"/>
</dbReference>
<evidence type="ECO:0000256" key="5">
    <source>
        <dbReference type="PIRNR" id="PIRNR038471"/>
    </source>
</evidence>
<evidence type="ECO:0000256" key="4">
    <source>
        <dbReference type="ARBA" id="ARBA00032089"/>
    </source>
</evidence>
<keyword evidence="6" id="KW-0175">Coiled coil</keyword>
<comment type="similarity">
    <text evidence="1 5">Belongs to the MreC family.</text>
</comment>
<proteinExistence type="inferred from homology"/>
<dbReference type="GO" id="GO:0005886">
    <property type="term" value="C:plasma membrane"/>
    <property type="evidence" value="ECO:0007669"/>
    <property type="project" value="TreeGrafter"/>
</dbReference>
<organism evidence="8 9">
    <name type="scientific">Desulfuromusa kysingii</name>
    <dbReference type="NCBI Taxonomy" id="37625"/>
    <lineage>
        <taxon>Bacteria</taxon>
        <taxon>Pseudomonadati</taxon>
        <taxon>Thermodesulfobacteriota</taxon>
        <taxon>Desulfuromonadia</taxon>
        <taxon>Desulfuromonadales</taxon>
        <taxon>Geopsychrobacteraceae</taxon>
        <taxon>Desulfuromusa</taxon>
    </lineage>
</organism>
<dbReference type="InterPro" id="IPR042175">
    <property type="entry name" value="Cell/Rod_MreC_2"/>
</dbReference>
<dbReference type="RefSeq" id="WP_092348839.1">
    <property type="nucleotide sequence ID" value="NZ_FNQN01000007.1"/>
</dbReference>
<comment type="function">
    <text evidence="5">Involved in formation and maintenance of cell shape.</text>
</comment>
<dbReference type="GO" id="GO:0008360">
    <property type="term" value="P:regulation of cell shape"/>
    <property type="evidence" value="ECO:0007669"/>
    <property type="project" value="UniProtKB-KW"/>
</dbReference>
<sequence length="272" mass="30029">MREFLGRYRFLLLAVILLLGTVLLYSYNLRQKTATTFFERAVLTFAAPFQSGIDDIVDAVTSTWKNYLWLVDARQRNIELGKENLELRAQLQQVEEISLQNERLRKLLAFVDELDRSALPAQVIGEDGSNWARTIIIDKGTRSGLRTGFPVVASSGVVGRVIKTAPDSSRVLLVSDASSAIAALIQRTRTRGVARGQGEDLSIEYALRDTDIQVGDLLVTSGMGGVFPKGLPLGLIESVTKDQFGLFQQVTATPTVDFSHLEEVMVIVGEDR</sequence>
<feature type="coiled-coil region" evidence="6">
    <location>
        <begin position="77"/>
        <end position="107"/>
    </location>
</feature>
<dbReference type="Gene3D" id="2.40.10.350">
    <property type="entry name" value="Rod shape-determining protein MreC, domain 2"/>
    <property type="match status" value="1"/>
</dbReference>
<evidence type="ECO:0000256" key="1">
    <source>
        <dbReference type="ARBA" id="ARBA00009369"/>
    </source>
</evidence>
<dbReference type="Pfam" id="PF04085">
    <property type="entry name" value="MreC"/>
    <property type="match status" value="1"/>
</dbReference>
<evidence type="ECO:0000256" key="3">
    <source>
        <dbReference type="ARBA" id="ARBA00022960"/>
    </source>
</evidence>
<dbReference type="NCBIfam" id="TIGR00219">
    <property type="entry name" value="mreC"/>
    <property type="match status" value="1"/>
</dbReference>
<dbReference type="PIRSF" id="PIRSF038471">
    <property type="entry name" value="MreC"/>
    <property type="match status" value="1"/>
</dbReference>
<dbReference type="PANTHER" id="PTHR34138">
    <property type="entry name" value="CELL SHAPE-DETERMINING PROTEIN MREC"/>
    <property type="match status" value="1"/>
</dbReference>
<dbReference type="OrthoDB" id="9808025at2"/>
<dbReference type="InterPro" id="IPR055342">
    <property type="entry name" value="MreC_beta-barrel_core"/>
</dbReference>
<evidence type="ECO:0000256" key="2">
    <source>
        <dbReference type="ARBA" id="ARBA00013855"/>
    </source>
</evidence>
<dbReference type="AlphaFoldDB" id="A0A1H4C4H8"/>
<dbReference type="EMBL" id="FNQN01000007">
    <property type="protein sequence ID" value="SEA55250.1"/>
    <property type="molecule type" value="Genomic_DNA"/>
</dbReference>
<evidence type="ECO:0000259" key="7">
    <source>
        <dbReference type="Pfam" id="PF04085"/>
    </source>
</evidence>
<dbReference type="InterPro" id="IPR042177">
    <property type="entry name" value="Cell/Rod_1"/>
</dbReference>
<gene>
    <name evidence="8" type="ORF">SAMN05660420_02425</name>
</gene>
<reference evidence="8 9" key="1">
    <citation type="submission" date="2016-10" db="EMBL/GenBank/DDBJ databases">
        <authorList>
            <person name="de Groot N.N."/>
        </authorList>
    </citation>
    <scope>NUCLEOTIDE SEQUENCE [LARGE SCALE GENOMIC DNA]</scope>
    <source>
        <strain evidence="8 9">DSM 7343</strain>
    </source>
</reference>
<feature type="domain" description="Rod shape-determining protein MreC beta-barrel core" evidence="7">
    <location>
        <begin position="123"/>
        <end position="267"/>
    </location>
</feature>
<dbReference type="InterPro" id="IPR007221">
    <property type="entry name" value="MreC"/>
</dbReference>
<keyword evidence="9" id="KW-1185">Reference proteome</keyword>
<evidence type="ECO:0000313" key="9">
    <source>
        <dbReference type="Proteomes" id="UP000199409"/>
    </source>
</evidence>
<evidence type="ECO:0000256" key="6">
    <source>
        <dbReference type="SAM" id="Coils"/>
    </source>
</evidence>